<evidence type="ECO:0000256" key="3">
    <source>
        <dbReference type="ARBA" id="ARBA00022553"/>
    </source>
</evidence>
<evidence type="ECO:0000256" key="5">
    <source>
        <dbReference type="ARBA" id="ARBA00022642"/>
    </source>
</evidence>
<comment type="catalytic activity">
    <reaction evidence="7">
        <text>5-phospho-alpha-D-ribose 1-diphosphate + nicotinate + ATP + H2O = nicotinate beta-D-ribonucleotide + ADP + phosphate + diphosphate</text>
        <dbReference type="Rhea" id="RHEA:36163"/>
        <dbReference type="ChEBI" id="CHEBI:15377"/>
        <dbReference type="ChEBI" id="CHEBI:30616"/>
        <dbReference type="ChEBI" id="CHEBI:32544"/>
        <dbReference type="ChEBI" id="CHEBI:33019"/>
        <dbReference type="ChEBI" id="CHEBI:43474"/>
        <dbReference type="ChEBI" id="CHEBI:57502"/>
        <dbReference type="ChEBI" id="CHEBI:58017"/>
        <dbReference type="ChEBI" id="CHEBI:456216"/>
        <dbReference type="EC" id="6.3.4.21"/>
    </reaction>
</comment>
<organism evidence="9 10">
    <name type="scientific">Malacoplasma iowae 695</name>
    <dbReference type="NCBI Taxonomy" id="1048830"/>
    <lineage>
        <taxon>Bacteria</taxon>
        <taxon>Bacillati</taxon>
        <taxon>Mycoplasmatota</taxon>
        <taxon>Mycoplasmoidales</taxon>
        <taxon>Mycoplasmoidaceae</taxon>
        <taxon>Malacoplasma</taxon>
    </lineage>
</organism>
<dbReference type="InterPro" id="IPR022412">
    <property type="entry name" value="Quinolinate_PRibosylTrfase_N"/>
</dbReference>
<keyword evidence="3" id="KW-0597">Phosphoprotein</keyword>
<gene>
    <name evidence="9" type="ORF">EER00_02415</name>
</gene>
<evidence type="ECO:0000256" key="1">
    <source>
        <dbReference type="ARBA" id="ARBA00004952"/>
    </source>
</evidence>
<proteinExistence type="predicted"/>
<dbReference type="RefSeq" id="WP_229503192.1">
    <property type="nucleotide sequence ID" value="NZ_CP033512.2"/>
</dbReference>
<keyword evidence="5" id="KW-0662">Pyridine nucleotide biosynthesis</keyword>
<evidence type="ECO:0000313" key="10">
    <source>
        <dbReference type="Proteomes" id="UP000464283"/>
    </source>
</evidence>
<protein>
    <recommendedName>
        <fullName evidence="2">nicotinate phosphoribosyltransferase</fullName>
        <ecNumber evidence="2">6.3.4.21</ecNumber>
    </recommendedName>
</protein>
<dbReference type="NCBIfam" id="NF005529">
    <property type="entry name" value="PRK07188.1"/>
    <property type="match status" value="1"/>
</dbReference>
<dbReference type="KEGG" id="miw:EER00_02415"/>
<dbReference type="InterPro" id="IPR037128">
    <property type="entry name" value="Quinolinate_PRibosylTase_N_sf"/>
</dbReference>
<dbReference type="UniPathway" id="UPA00253">
    <property type="reaction ID" value="UER00457"/>
</dbReference>
<reference evidence="10" key="1">
    <citation type="submission" date="2018-11" db="EMBL/GenBank/DDBJ databases">
        <title>The first complete genome sequence of Mycoplasma iowae strain 695.</title>
        <authorList>
            <person name="Ghanem M."/>
            <person name="El-Gazzar M."/>
        </authorList>
    </citation>
    <scope>NUCLEOTIDE SEQUENCE [LARGE SCALE GENOMIC DNA]</scope>
    <source>
        <strain evidence="10">695</strain>
    </source>
</reference>
<evidence type="ECO:0000256" key="6">
    <source>
        <dbReference type="ARBA" id="ARBA00047445"/>
    </source>
</evidence>
<dbReference type="InterPro" id="IPR007229">
    <property type="entry name" value="Nic_PRibTrfase-Fam"/>
</dbReference>
<dbReference type="PANTHER" id="PTHR43202">
    <property type="entry name" value="NICOTINATE-NUCLEOTIDE PYROPHOSPHORYLASE"/>
    <property type="match status" value="1"/>
</dbReference>
<keyword evidence="4 9" id="KW-0436">Ligase</keyword>
<dbReference type="Gene3D" id="3.90.1170.20">
    <property type="entry name" value="Quinolinate phosphoribosyl transferase, N-terminal domain"/>
    <property type="match status" value="1"/>
</dbReference>
<dbReference type="Proteomes" id="UP000464283">
    <property type="component" value="Chromosome"/>
</dbReference>
<dbReference type="InterPro" id="IPR036068">
    <property type="entry name" value="Nicotinate_pribotase-like_C"/>
</dbReference>
<dbReference type="Pfam" id="PF02749">
    <property type="entry name" value="QRPTase_N"/>
    <property type="match status" value="1"/>
</dbReference>
<dbReference type="AlphaFoldDB" id="A0A6P1LE83"/>
<dbReference type="InterPro" id="IPR053190">
    <property type="entry name" value="NAPRTase-like"/>
</dbReference>
<dbReference type="Gene3D" id="3.20.20.70">
    <property type="entry name" value="Aldolase class I"/>
    <property type="match status" value="1"/>
</dbReference>
<dbReference type="GO" id="GO:0009435">
    <property type="term" value="P:NAD+ biosynthetic process"/>
    <property type="evidence" value="ECO:0007669"/>
    <property type="project" value="UniProtKB-UniPathway"/>
</dbReference>
<evidence type="ECO:0000313" key="9">
    <source>
        <dbReference type="EMBL" id="QHG89738.2"/>
    </source>
</evidence>
<dbReference type="InterPro" id="IPR013785">
    <property type="entry name" value="Aldolase_TIM"/>
</dbReference>
<feature type="domain" description="Quinolinate phosphoribosyl transferase N-terminal" evidence="8">
    <location>
        <begin position="55"/>
        <end position="134"/>
    </location>
</feature>
<comment type="catalytic activity">
    <reaction evidence="6">
        <text>nicotinate beta-D-ribonucleotide + CO2 + diphosphate = quinolinate + 5-phospho-alpha-D-ribose 1-diphosphate + 2 H(+)</text>
        <dbReference type="Rhea" id="RHEA:12733"/>
        <dbReference type="ChEBI" id="CHEBI:15378"/>
        <dbReference type="ChEBI" id="CHEBI:16526"/>
        <dbReference type="ChEBI" id="CHEBI:29959"/>
        <dbReference type="ChEBI" id="CHEBI:33019"/>
        <dbReference type="ChEBI" id="CHEBI:57502"/>
        <dbReference type="ChEBI" id="CHEBI:58017"/>
        <dbReference type="EC" id="2.4.2.19"/>
    </reaction>
</comment>
<keyword evidence="9" id="KW-0808">Transferase</keyword>
<dbReference type="PIRSF" id="PIRSF000484">
    <property type="entry name" value="NAPRT"/>
    <property type="match status" value="1"/>
</dbReference>
<dbReference type="EMBL" id="CP033512">
    <property type="protein sequence ID" value="QHG89738.2"/>
    <property type="molecule type" value="Genomic_DNA"/>
</dbReference>
<dbReference type="EC" id="6.3.4.21" evidence="2"/>
<sequence length="377" mass="42853">MVNDIIILYIDSSGTHTMLDTFKIKFKFDKSIKLKKYTTKYFIATQKVLFDENKGKNVCLRFCHFSESAIVCGVAEVISLLKFVLNKKIKKLNIKYLPDGTIAKKYEPVLIIEGDYQLFGHLENIIDGILSRRSSIATNVHNFIKETNEDKFMFMSDRNDDYLLQPYDGYAAYVGGAKKFVTEKQIEFIKTDPSVSATGTIPHALIQQFNGDIVKTLQAYKKSLPNNIVVGLIDYNNDCLGEIQKLKDANFNNLDYVRIDTSSSLVDLSLQQKNKNWKDNIELYGVNPTLIQEVRKKLDDVGYKNTKIVISSGLTLDKVKDYESKKLPVDMYGIGKSTTKINVFFTGDLIKTNGQYQAKIGRNNNIDSSIEKMQSLK</sequence>
<name>A0A6P1LE83_MALIO</name>
<dbReference type="GO" id="GO:0004516">
    <property type="term" value="F:nicotinate phosphoribosyltransferase activity"/>
    <property type="evidence" value="ECO:0007669"/>
    <property type="project" value="UniProtKB-EC"/>
</dbReference>
<keyword evidence="9" id="KW-0328">Glycosyltransferase</keyword>
<dbReference type="PANTHER" id="PTHR43202:SF1">
    <property type="entry name" value="NICOTINATE PHOSPHORIBOSYLTRANSFERASE"/>
    <property type="match status" value="1"/>
</dbReference>
<accession>A0A6P1LE83</accession>
<evidence type="ECO:0000259" key="8">
    <source>
        <dbReference type="Pfam" id="PF02749"/>
    </source>
</evidence>
<dbReference type="GO" id="GO:0004514">
    <property type="term" value="F:nicotinate-nucleotide diphosphorylase (carboxylating) activity"/>
    <property type="evidence" value="ECO:0007669"/>
    <property type="project" value="UniProtKB-EC"/>
</dbReference>
<evidence type="ECO:0000256" key="7">
    <source>
        <dbReference type="ARBA" id="ARBA00048668"/>
    </source>
</evidence>
<dbReference type="SUPFAM" id="SSF54675">
    <property type="entry name" value="Nicotinate/Quinolinate PRTase N-terminal domain-like"/>
    <property type="match status" value="1"/>
</dbReference>
<comment type="pathway">
    <text evidence="1">Cofactor biosynthesis; NAD(+) biosynthesis; nicotinate D-ribonucleotide from nicotinate: step 1/1.</text>
</comment>
<evidence type="ECO:0000256" key="4">
    <source>
        <dbReference type="ARBA" id="ARBA00022598"/>
    </source>
</evidence>
<dbReference type="SUPFAM" id="SSF51690">
    <property type="entry name" value="Nicotinate/Quinolinate PRTase C-terminal domain-like"/>
    <property type="match status" value="1"/>
</dbReference>
<evidence type="ECO:0000256" key="2">
    <source>
        <dbReference type="ARBA" id="ARBA00013236"/>
    </source>
</evidence>